<keyword evidence="3" id="KW-1185">Reference proteome</keyword>
<comment type="caution">
    <text evidence="2">The sequence shown here is derived from an EMBL/GenBank/DDBJ whole genome shotgun (WGS) entry which is preliminary data.</text>
</comment>
<feature type="transmembrane region" description="Helical" evidence="1">
    <location>
        <begin position="253"/>
        <end position="273"/>
    </location>
</feature>
<evidence type="ECO:0000313" key="2">
    <source>
        <dbReference type="EMBL" id="MFD1019262.1"/>
    </source>
</evidence>
<feature type="transmembrane region" description="Helical" evidence="1">
    <location>
        <begin position="190"/>
        <end position="214"/>
    </location>
</feature>
<dbReference type="RefSeq" id="WP_386058810.1">
    <property type="nucleotide sequence ID" value="NZ_JBHTKL010000002.1"/>
</dbReference>
<feature type="transmembrane region" description="Helical" evidence="1">
    <location>
        <begin position="340"/>
        <end position="367"/>
    </location>
</feature>
<protein>
    <recommendedName>
        <fullName evidence="4">ABC-2 family transporter protein</fullName>
    </recommendedName>
</protein>
<evidence type="ECO:0008006" key="4">
    <source>
        <dbReference type="Google" id="ProtNLM"/>
    </source>
</evidence>
<accession>A0ABW3L0E8</accession>
<feature type="transmembrane region" description="Helical" evidence="1">
    <location>
        <begin position="151"/>
        <end position="169"/>
    </location>
</feature>
<sequence length="376" mass="42240">MLNVLKWEFRKQFTQKRVLISIVVIIGFYLATMLGGDLYTTDQEYLVELEGEVSPELVDNPDQLLSTIDYGESGETHQFNVEQAVLSTLTSMEMADSYNQQRMMEIDQKLDESGQRAILLKEKEMRGAIDPWYLSSDRPSFMVTVDLKSTAFLFVGLLVLIGLSGIYSREEELNVSPYIMTSKLGRSKGPVAKMIVAITYATGIVVLFVGAVWLKIAEDLEASWLIFKGWQAPIQLGRFLESPYPMTMMDYHLAQIGLLWLGAVSFAMLITMISGIIGNSFVSLLVSGSIYGFPYVLFESLFDPETTPAWLLQWKPFTMIYQMQANIYFERFQGFSVGGWAVLLPVVVSVAAIIFIVVVGLAGIYYIRNLKTVTTS</sequence>
<evidence type="ECO:0000256" key="1">
    <source>
        <dbReference type="SAM" id="Phobius"/>
    </source>
</evidence>
<proteinExistence type="predicted"/>
<feature type="transmembrane region" description="Helical" evidence="1">
    <location>
        <begin position="18"/>
        <end position="36"/>
    </location>
</feature>
<organism evidence="2 3">
    <name type="scientific">Thalassobacillus hwangdonensis</name>
    <dbReference type="NCBI Taxonomy" id="546108"/>
    <lineage>
        <taxon>Bacteria</taxon>
        <taxon>Bacillati</taxon>
        <taxon>Bacillota</taxon>
        <taxon>Bacilli</taxon>
        <taxon>Bacillales</taxon>
        <taxon>Bacillaceae</taxon>
        <taxon>Thalassobacillus</taxon>
    </lineage>
</organism>
<gene>
    <name evidence="2" type="ORF">ACFQ2J_08650</name>
</gene>
<reference evidence="3" key="1">
    <citation type="journal article" date="2019" name="Int. J. Syst. Evol. Microbiol.">
        <title>The Global Catalogue of Microorganisms (GCM) 10K type strain sequencing project: providing services to taxonomists for standard genome sequencing and annotation.</title>
        <authorList>
            <consortium name="The Broad Institute Genomics Platform"/>
            <consortium name="The Broad Institute Genome Sequencing Center for Infectious Disease"/>
            <person name="Wu L."/>
            <person name="Ma J."/>
        </authorList>
    </citation>
    <scope>NUCLEOTIDE SEQUENCE [LARGE SCALE GENOMIC DNA]</scope>
    <source>
        <strain evidence="3">CCUG 56607</strain>
    </source>
</reference>
<feature type="transmembrane region" description="Helical" evidence="1">
    <location>
        <begin position="280"/>
        <end position="298"/>
    </location>
</feature>
<dbReference type="EMBL" id="JBHTKL010000002">
    <property type="protein sequence ID" value="MFD1019262.1"/>
    <property type="molecule type" value="Genomic_DNA"/>
</dbReference>
<name>A0ABW3L0E8_9BACI</name>
<evidence type="ECO:0000313" key="3">
    <source>
        <dbReference type="Proteomes" id="UP001596990"/>
    </source>
</evidence>
<dbReference type="Proteomes" id="UP001596990">
    <property type="component" value="Unassembled WGS sequence"/>
</dbReference>
<keyword evidence="1" id="KW-0812">Transmembrane</keyword>
<keyword evidence="1" id="KW-0472">Membrane</keyword>
<keyword evidence="1" id="KW-1133">Transmembrane helix</keyword>